<evidence type="ECO:0000256" key="1">
    <source>
        <dbReference type="SAM" id="MobiDB-lite"/>
    </source>
</evidence>
<organism evidence="2 3">
    <name type="scientific">Dentiscutata erythropus</name>
    <dbReference type="NCBI Taxonomy" id="1348616"/>
    <lineage>
        <taxon>Eukaryota</taxon>
        <taxon>Fungi</taxon>
        <taxon>Fungi incertae sedis</taxon>
        <taxon>Mucoromycota</taxon>
        <taxon>Glomeromycotina</taxon>
        <taxon>Glomeromycetes</taxon>
        <taxon>Diversisporales</taxon>
        <taxon>Gigasporaceae</taxon>
        <taxon>Dentiscutata</taxon>
    </lineage>
</organism>
<comment type="caution">
    <text evidence="2">The sequence shown here is derived from an EMBL/GenBank/DDBJ whole genome shotgun (WGS) entry which is preliminary data.</text>
</comment>
<proteinExistence type="predicted"/>
<dbReference type="Gene3D" id="2.120.10.80">
    <property type="entry name" value="Kelch-type beta propeller"/>
    <property type="match status" value="1"/>
</dbReference>
<protein>
    <submittedName>
        <fullName evidence="2">22293_t:CDS:1</fullName>
    </submittedName>
</protein>
<keyword evidence="3" id="KW-1185">Reference proteome</keyword>
<name>A0A9N9BAF3_9GLOM</name>
<dbReference type="SUPFAM" id="SSF117281">
    <property type="entry name" value="Kelch motif"/>
    <property type="match status" value="1"/>
</dbReference>
<dbReference type="Proteomes" id="UP000789405">
    <property type="component" value="Unassembled WGS sequence"/>
</dbReference>
<dbReference type="OrthoDB" id="432528at2759"/>
<feature type="compositionally biased region" description="Basic and acidic residues" evidence="1">
    <location>
        <begin position="262"/>
        <end position="279"/>
    </location>
</feature>
<gene>
    <name evidence="2" type="ORF">DERYTH_LOCUS5736</name>
</gene>
<accession>A0A9N9BAF3</accession>
<sequence>THQTMYLDISLIGTPNPWYLLNDIPVSVSAANAVFDDNNTVYLINLNMIYAYNISNNQWYPTGSNGVDGSTRNYINMVQIPVYDTISGNWSAVNAVGDIIQGRELFTAVLAPDGNIIIYGGNNIKYSPIPTMATLNTNTSPYTWTAKQIGQDAPQYITGHVAAINGTHMIIALGATSSNGTFDFTTSNAIINHLNYNIYALSIQNSVWSLNSTTHTQTATQTPTPFSPSSSNIGAIMIENVATVAYLTIILIIENVEVITDSEKHPPSKEGATQDEKQEPTTGIIESLKATVPTVYASDIEREKEGAKQVYGAVNTVADVTDPVGGAAVRTGQYVAGSAGEGIGKMSGNQDLKDVSEVVKDGSLEPYRGFIKSMK</sequence>
<feature type="non-terminal residue" evidence="2">
    <location>
        <position position="375"/>
    </location>
</feature>
<dbReference type="AlphaFoldDB" id="A0A9N9BAF3"/>
<dbReference type="InterPro" id="IPR015915">
    <property type="entry name" value="Kelch-typ_b-propeller"/>
</dbReference>
<evidence type="ECO:0000313" key="2">
    <source>
        <dbReference type="EMBL" id="CAG8561019.1"/>
    </source>
</evidence>
<evidence type="ECO:0000313" key="3">
    <source>
        <dbReference type="Proteomes" id="UP000789405"/>
    </source>
</evidence>
<feature type="region of interest" description="Disordered" evidence="1">
    <location>
        <begin position="262"/>
        <end position="281"/>
    </location>
</feature>
<reference evidence="2" key="1">
    <citation type="submission" date="2021-06" db="EMBL/GenBank/DDBJ databases">
        <authorList>
            <person name="Kallberg Y."/>
            <person name="Tangrot J."/>
            <person name="Rosling A."/>
        </authorList>
    </citation>
    <scope>NUCLEOTIDE SEQUENCE</scope>
    <source>
        <strain evidence="2">MA453B</strain>
    </source>
</reference>
<dbReference type="EMBL" id="CAJVPY010002452">
    <property type="protein sequence ID" value="CAG8561019.1"/>
    <property type="molecule type" value="Genomic_DNA"/>
</dbReference>